<evidence type="ECO:0000256" key="4">
    <source>
        <dbReference type="ARBA" id="ARBA00022833"/>
    </source>
</evidence>
<feature type="compositionally biased region" description="Basic and acidic residues" evidence="6">
    <location>
        <begin position="317"/>
        <end position="332"/>
    </location>
</feature>
<feature type="domain" description="BTB" evidence="7">
    <location>
        <begin position="32"/>
        <end position="98"/>
    </location>
</feature>
<dbReference type="InterPro" id="IPR000210">
    <property type="entry name" value="BTB/POZ_dom"/>
</dbReference>
<reference evidence="8" key="3">
    <citation type="submission" date="2012-09" db="EMBL/GenBank/DDBJ databases">
        <authorList>
            <consortium name="VectorBase"/>
        </authorList>
    </citation>
    <scope>NUCLEOTIDE SEQUENCE</scope>
    <source>
        <strain evidence="8">Liverpool</strain>
    </source>
</reference>
<organism evidence="8 9">
    <name type="scientific">Aedes aegypti</name>
    <name type="common">Yellowfever mosquito</name>
    <name type="synonym">Culex aegypti</name>
    <dbReference type="NCBI Taxonomy" id="7159"/>
    <lineage>
        <taxon>Eukaryota</taxon>
        <taxon>Metazoa</taxon>
        <taxon>Ecdysozoa</taxon>
        <taxon>Arthropoda</taxon>
        <taxon>Hexapoda</taxon>
        <taxon>Insecta</taxon>
        <taxon>Pterygota</taxon>
        <taxon>Neoptera</taxon>
        <taxon>Endopterygota</taxon>
        <taxon>Diptera</taxon>
        <taxon>Nematocera</taxon>
        <taxon>Culicoidea</taxon>
        <taxon>Culicidae</taxon>
        <taxon>Culicinae</taxon>
        <taxon>Aedini</taxon>
        <taxon>Aedes</taxon>
        <taxon>Stegomyia</taxon>
    </lineage>
</organism>
<gene>
    <name evidence="8" type="ORF">AaeL_AAEL010576</name>
</gene>
<evidence type="ECO:0000313" key="8">
    <source>
        <dbReference type="EMBL" id="EAT37411.1"/>
    </source>
</evidence>
<dbReference type="SUPFAM" id="SSF54695">
    <property type="entry name" value="POZ domain"/>
    <property type="match status" value="1"/>
</dbReference>
<dbReference type="PANTHER" id="PTHR23110:SF92">
    <property type="entry name" value="MODIFIER OF MDG4"/>
    <property type="match status" value="1"/>
</dbReference>
<dbReference type="SMART" id="SM00225">
    <property type="entry name" value="BTB"/>
    <property type="match status" value="1"/>
</dbReference>
<protein>
    <submittedName>
        <fullName evidence="8">AAEL010576-PG</fullName>
    </submittedName>
</protein>
<proteinExistence type="predicted"/>
<comment type="subcellular location">
    <subcellularLocation>
        <location evidence="1">Nucleus</location>
    </subcellularLocation>
</comment>
<dbReference type="Pfam" id="PF04500">
    <property type="entry name" value="FLYWCH"/>
    <property type="match status" value="1"/>
</dbReference>
<dbReference type="InterPro" id="IPR007588">
    <property type="entry name" value="Znf_FLYWCH"/>
</dbReference>
<evidence type="ECO:0000256" key="5">
    <source>
        <dbReference type="ARBA" id="ARBA00023242"/>
    </source>
</evidence>
<reference evidence="8" key="2">
    <citation type="journal article" date="2007" name="Science">
        <title>Genome sequence of Aedes aegypti, a major arbovirus vector.</title>
        <authorList>
            <person name="Nene V."/>
            <person name="Wortman J.R."/>
            <person name="Lawson D."/>
            <person name="Haas B."/>
            <person name="Kodira C."/>
            <person name="Tu Z.J."/>
            <person name="Loftus B."/>
            <person name="Xi Z."/>
            <person name="Megy K."/>
            <person name="Grabherr M."/>
            <person name="Ren Q."/>
            <person name="Zdobnov E.M."/>
            <person name="Lobo N.F."/>
            <person name="Campbell K.S."/>
            <person name="Brown S.E."/>
            <person name="Bonaldo M.F."/>
            <person name="Zhu J."/>
            <person name="Sinkins S.P."/>
            <person name="Hogenkamp D.G."/>
            <person name="Amedeo P."/>
            <person name="Arensburger P."/>
            <person name="Atkinson P.W."/>
            <person name="Bidwell S."/>
            <person name="Biedler J."/>
            <person name="Birney E."/>
            <person name="Bruggner R.V."/>
            <person name="Costas J."/>
            <person name="Coy M.R."/>
            <person name="Crabtree J."/>
            <person name="Crawford M."/>
            <person name="Debruyn B."/>
            <person name="Decaprio D."/>
            <person name="Eiglmeier K."/>
            <person name="Eisenstadt E."/>
            <person name="El-Dorry H."/>
            <person name="Gelbart W.M."/>
            <person name="Gomes S.L."/>
            <person name="Hammond M."/>
            <person name="Hannick L.I."/>
            <person name="Hogan J.R."/>
            <person name="Holmes M.H."/>
            <person name="Jaffe D."/>
            <person name="Johnston J.S."/>
            <person name="Kennedy R.C."/>
            <person name="Koo H."/>
            <person name="Kravitz S."/>
            <person name="Kriventseva E.V."/>
            <person name="Kulp D."/>
            <person name="Labutti K."/>
            <person name="Lee E."/>
            <person name="Li S."/>
            <person name="Lovin D.D."/>
            <person name="Mao C."/>
            <person name="Mauceli E."/>
            <person name="Menck C.F."/>
            <person name="Miller J.R."/>
            <person name="Montgomery P."/>
            <person name="Mori A."/>
            <person name="Nascimento A.L."/>
            <person name="Naveira H.F."/>
            <person name="Nusbaum C."/>
            <person name="O'leary S."/>
            <person name="Orvis J."/>
            <person name="Pertea M."/>
            <person name="Quesneville H."/>
            <person name="Reidenbach K.R."/>
            <person name="Rogers Y.H."/>
            <person name="Roth C.W."/>
            <person name="Schneider J.R."/>
            <person name="Schatz M."/>
            <person name="Shumway M."/>
            <person name="Stanke M."/>
            <person name="Stinson E.O."/>
            <person name="Tubio J.M."/>
            <person name="Vanzee J.P."/>
            <person name="Verjovski-Almeida S."/>
            <person name="Werner D."/>
            <person name="White O."/>
            <person name="Wyder S."/>
            <person name="Zeng Q."/>
            <person name="Zhao Q."/>
            <person name="Zhao Y."/>
            <person name="Hill C.A."/>
            <person name="Raikhel A.S."/>
            <person name="Soares M.B."/>
            <person name="Knudson D.L."/>
            <person name="Lee N.H."/>
            <person name="Galagan J."/>
            <person name="Salzberg S.L."/>
            <person name="Paulsen I.T."/>
            <person name="Dimopoulos G."/>
            <person name="Collins F.H."/>
            <person name="Birren B."/>
            <person name="Fraser-Liggett C.M."/>
            <person name="Severson D.W."/>
        </authorList>
    </citation>
    <scope>NUCLEOTIDE SEQUENCE [LARGE SCALE GENOMIC DNA]</scope>
    <source>
        <strain evidence="8">Liverpool</strain>
    </source>
</reference>
<evidence type="ECO:0000256" key="2">
    <source>
        <dbReference type="ARBA" id="ARBA00022723"/>
    </source>
</evidence>
<keyword evidence="5" id="KW-0539">Nucleus</keyword>
<dbReference type="InterPro" id="IPR011333">
    <property type="entry name" value="SKP1/BTB/POZ_sf"/>
</dbReference>
<dbReference type="Gene3D" id="3.30.710.10">
    <property type="entry name" value="Potassium Channel Kv1.1, Chain A"/>
    <property type="match status" value="1"/>
</dbReference>
<accession>Q16SI3</accession>
<evidence type="ECO:0000313" key="9">
    <source>
        <dbReference type="Proteomes" id="UP000682892"/>
    </source>
</evidence>
<dbReference type="EMBL" id="CH477673">
    <property type="protein sequence ID" value="EAT37411.1"/>
    <property type="molecule type" value="Genomic_DNA"/>
</dbReference>
<dbReference type="PROSITE" id="PS50097">
    <property type="entry name" value="BTB"/>
    <property type="match status" value="1"/>
</dbReference>
<evidence type="ECO:0000256" key="6">
    <source>
        <dbReference type="SAM" id="MobiDB-lite"/>
    </source>
</evidence>
<dbReference type="GO" id="GO:0006357">
    <property type="term" value="P:regulation of transcription by RNA polymerase II"/>
    <property type="evidence" value="ECO:0007669"/>
    <property type="project" value="TreeGrafter"/>
</dbReference>
<name>Q16SI3_AEDAE</name>
<keyword evidence="4" id="KW-0862">Zinc</keyword>
<sequence length="479" mass="52991">MADDEQFSLCWNNFNTNLSAGFHESLVRGDLVDVTLAAEGQLVKAHRLILSVCSPYFRKMFTQMPANQHAFIFLKDVSHSALKDLIQFMYCGEVNVKQDALPAFISTAEALQIKGLTETGESAPTHPSPAKEASHIPSASSTTIPSLASSPRAKPIVRSRIQSYKLDSDDGSDHEKIVQIQATSTPASVASASSSTATTQVSVPQQVQILQQQTPQAQKRTLQQRASITPQTTQIMKRAKLTDPLEASEPTQIQTVQIVKQIAPTPQPSVSSEPEYVEMPIETINPKAEPEYADDPSEVEAIDTEHEQEQSLAEQEAAEHDQAEDDSAHYVEDETYGDMSKYDETYFAEGDDAKAGASGFSESYAESGTGADQAAQVLGFLQPGPTTIHFHTTKRGSVQLEIDGYRFTRMKVLQTTIHWSCLQTKALRCKARAVTNNDLQGTIRRYLNHHNHPPSMRRRQHGDLQRIKDDRMAVNSMRH</sequence>
<dbReference type="Gene3D" id="2.20.25.240">
    <property type="match status" value="1"/>
</dbReference>
<dbReference type="Pfam" id="PF00651">
    <property type="entry name" value="BTB"/>
    <property type="match status" value="1"/>
</dbReference>
<evidence type="ECO:0000256" key="1">
    <source>
        <dbReference type="ARBA" id="ARBA00004123"/>
    </source>
</evidence>
<evidence type="ECO:0000259" key="7">
    <source>
        <dbReference type="PROSITE" id="PS50097"/>
    </source>
</evidence>
<evidence type="ECO:0000256" key="3">
    <source>
        <dbReference type="ARBA" id="ARBA00022771"/>
    </source>
</evidence>
<dbReference type="VEuPathDB" id="VectorBase:AAEL010576"/>
<dbReference type="PANTHER" id="PTHR23110">
    <property type="entry name" value="BTB DOMAIN TRANSCRIPTION FACTOR"/>
    <property type="match status" value="1"/>
</dbReference>
<keyword evidence="2" id="KW-0479">Metal-binding</keyword>
<dbReference type="CDD" id="cd18315">
    <property type="entry name" value="BTB_POZ_BAB-like"/>
    <property type="match status" value="1"/>
</dbReference>
<dbReference type="GO" id="GO:0005634">
    <property type="term" value="C:nucleus"/>
    <property type="evidence" value="ECO:0007669"/>
    <property type="project" value="UniProtKB-SubCell"/>
</dbReference>
<dbReference type="GO" id="GO:0008270">
    <property type="term" value="F:zinc ion binding"/>
    <property type="evidence" value="ECO:0007669"/>
    <property type="project" value="UniProtKB-KW"/>
</dbReference>
<reference evidence="8" key="1">
    <citation type="submission" date="2005-10" db="EMBL/GenBank/DDBJ databases">
        <authorList>
            <person name="Loftus B.J."/>
            <person name="Nene V.M."/>
            <person name="Hannick L.I."/>
            <person name="Bidwell S."/>
            <person name="Haas B."/>
            <person name="Amedeo P."/>
            <person name="Orvis J."/>
            <person name="Wortman J.R."/>
            <person name="White O.R."/>
            <person name="Salzberg S."/>
            <person name="Shumway M."/>
            <person name="Koo H."/>
            <person name="Zhao Y."/>
            <person name="Holmes M."/>
            <person name="Miller J."/>
            <person name="Schatz M."/>
            <person name="Pop M."/>
            <person name="Pai G."/>
            <person name="Utterback T."/>
            <person name="Rogers Y.-H."/>
            <person name="Kravitz S."/>
            <person name="Fraser C.M."/>
        </authorList>
    </citation>
    <scope>NUCLEOTIDE SEQUENCE</scope>
    <source>
        <strain evidence="8">Liverpool</strain>
    </source>
</reference>
<feature type="region of interest" description="Disordered" evidence="6">
    <location>
        <begin position="303"/>
        <end position="335"/>
    </location>
</feature>
<feature type="region of interest" description="Disordered" evidence="6">
    <location>
        <begin position="119"/>
        <end position="153"/>
    </location>
</feature>
<dbReference type="FunFam" id="3.30.710.10:FF:000036">
    <property type="entry name" value="Mod(Mdg4), isoform H"/>
    <property type="match status" value="1"/>
</dbReference>
<keyword evidence="3" id="KW-0863">Zinc-finger</keyword>
<dbReference type="Proteomes" id="UP000682892">
    <property type="component" value="Unassembled WGS sequence"/>
</dbReference>
<feature type="compositionally biased region" description="Polar residues" evidence="6">
    <location>
        <begin position="137"/>
        <end position="149"/>
    </location>
</feature>
<dbReference type="InterPro" id="IPR051095">
    <property type="entry name" value="Dros_DevTransReg"/>
</dbReference>
<dbReference type="AlphaFoldDB" id="Q16SI3"/>